<reference evidence="3" key="1">
    <citation type="submission" date="2017-02" db="UniProtKB">
        <authorList>
            <consortium name="WormBaseParasite"/>
        </authorList>
    </citation>
    <scope>IDENTIFICATION</scope>
</reference>
<accession>A0A0M3JNQ6</accession>
<dbReference type="EMBL" id="UYRR01026377">
    <property type="protein sequence ID" value="VDK36365.1"/>
    <property type="molecule type" value="Genomic_DNA"/>
</dbReference>
<dbReference type="WBParaSite" id="ASIM_0000929701-mRNA-1">
    <property type="protein sequence ID" value="ASIM_0000929701-mRNA-1"/>
    <property type="gene ID" value="ASIM_0000929701"/>
</dbReference>
<evidence type="ECO:0000313" key="1">
    <source>
        <dbReference type="EMBL" id="VDK36365.1"/>
    </source>
</evidence>
<organism evidence="3">
    <name type="scientific">Anisakis simplex</name>
    <name type="common">Herring worm</name>
    <dbReference type="NCBI Taxonomy" id="6269"/>
    <lineage>
        <taxon>Eukaryota</taxon>
        <taxon>Metazoa</taxon>
        <taxon>Ecdysozoa</taxon>
        <taxon>Nematoda</taxon>
        <taxon>Chromadorea</taxon>
        <taxon>Rhabditida</taxon>
        <taxon>Spirurina</taxon>
        <taxon>Ascaridomorpha</taxon>
        <taxon>Ascaridoidea</taxon>
        <taxon>Anisakidae</taxon>
        <taxon>Anisakis</taxon>
        <taxon>Anisakis simplex complex</taxon>
    </lineage>
</organism>
<dbReference type="OrthoDB" id="273257at2759"/>
<reference evidence="1 2" key="2">
    <citation type="submission" date="2018-11" db="EMBL/GenBank/DDBJ databases">
        <authorList>
            <consortium name="Pathogen Informatics"/>
        </authorList>
    </citation>
    <scope>NUCLEOTIDE SEQUENCE [LARGE SCALE GENOMIC DNA]</scope>
</reference>
<gene>
    <name evidence="1" type="ORF">ASIM_LOCUS9042</name>
</gene>
<evidence type="ECO:0000313" key="2">
    <source>
        <dbReference type="Proteomes" id="UP000267096"/>
    </source>
</evidence>
<evidence type="ECO:0000313" key="3">
    <source>
        <dbReference type="WBParaSite" id="ASIM_0000929701-mRNA-1"/>
    </source>
</evidence>
<proteinExistence type="predicted"/>
<name>A0A0M3JNQ6_ANISI</name>
<dbReference type="Proteomes" id="UP000267096">
    <property type="component" value="Unassembled WGS sequence"/>
</dbReference>
<protein>
    <submittedName>
        <fullName evidence="3">Transposase</fullName>
    </submittedName>
</protein>
<sequence length="47" mass="5485">MVVLNERVGHYEVEYNLFDETQHVDEFIPCKDNSDDERSVHNASGFV</sequence>
<dbReference type="AlphaFoldDB" id="A0A0M3JNQ6"/>
<keyword evidence="2" id="KW-1185">Reference proteome</keyword>